<comment type="caution">
    <text evidence="2">The sequence shown here is derived from an EMBL/GenBank/DDBJ whole genome shotgun (WGS) entry which is preliminary data.</text>
</comment>
<feature type="compositionally biased region" description="Polar residues" evidence="1">
    <location>
        <begin position="419"/>
        <end position="434"/>
    </location>
</feature>
<proteinExistence type="predicted"/>
<accession>A0A8S4A380</accession>
<feature type="compositionally biased region" description="Low complexity" evidence="1">
    <location>
        <begin position="153"/>
        <end position="236"/>
    </location>
</feature>
<feature type="compositionally biased region" description="Basic and acidic residues" evidence="1">
    <location>
        <begin position="476"/>
        <end position="494"/>
    </location>
</feature>
<feature type="compositionally biased region" description="Basic and acidic residues" evidence="1">
    <location>
        <begin position="648"/>
        <end position="660"/>
    </location>
</feature>
<feature type="compositionally biased region" description="Basic and acidic residues" evidence="1">
    <location>
        <begin position="307"/>
        <end position="316"/>
    </location>
</feature>
<evidence type="ECO:0000313" key="3">
    <source>
        <dbReference type="Proteomes" id="UP000678393"/>
    </source>
</evidence>
<dbReference type="OrthoDB" id="10036174at2759"/>
<gene>
    <name evidence="2" type="ORF">CUNI_LOCUS20300</name>
</gene>
<feature type="compositionally biased region" description="Polar residues" evidence="1">
    <location>
        <begin position="535"/>
        <end position="556"/>
    </location>
</feature>
<feature type="compositionally biased region" description="Basic and acidic residues" evidence="1">
    <location>
        <begin position="387"/>
        <end position="417"/>
    </location>
</feature>
<name>A0A8S4A380_9EUPU</name>
<feature type="compositionally biased region" description="Basic and acidic residues" evidence="1">
    <location>
        <begin position="274"/>
        <end position="295"/>
    </location>
</feature>
<organism evidence="2 3">
    <name type="scientific">Candidula unifasciata</name>
    <dbReference type="NCBI Taxonomy" id="100452"/>
    <lineage>
        <taxon>Eukaryota</taxon>
        <taxon>Metazoa</taxon>
        <taxon>Spiralia</taxon>
        <taxon>Lophotrochozoa</taxon>
        <taxon>Mollusca</taxon>
        <taxon>Gastropoda</taxon>
        <taxon>Heterobranchia</taxon>
        <taxon>Euthyneura</taxon>
        <taxon>Panpulmonata</taxon>
        <taxon>Eupulmonata</taxon>
        <taxon>Stylommatophora</taxon>
        <taxon>Helicina</taxon>
        <taxon>Helicoidea</taxon>
        <taxon>Geomitridae</taxon>
        <taxon>Candidula</taxon>
    </lineage>
</organism>
<protein>
    <submittedName>
        <fullName evidence="2">Uncharacterized protein</fullName>
    </submittedName>
</protein>
<feature type="compositionally biased region" description="Basic and acidic residues" evidence="1">
    <location>
        <begin position="87"/>
        <end position="107"/>
    </location>
</feature>
<feature type="region of interest" description="Disordered" evidence="1">
    <location>
        <begin position="949"/>
        <end position="975"/>
    </location>
</feature>
<feature type="compositionally biased region" description="Basic and acidic residues" evidence="1">
    <location>
        <begin position="607"/>
        <end position="618"/>
    </location>
</feature>
<sequence>MSDTEEQKVCQTCSDFEPQTWRKSLCKNCFHTLEEHSAEMLANEANAVAKEKTVAKTSGKEIEAASAQTGVKPCDKKVVDSSVPAETHVRSGDDTKQTEEKEFEAARAKPKYGAARCVGDPNSPWSWAKDLGSGYVKPAKPELQDTEKGAARSATVPSSSKTTSTKSSPPTTSKPSVKSVTSSTTVAASDTSLSSSSSSPSGTTTTSSVTADTAPASVSKAKSFASKFESKAAALSQSKSTSKPPDIRPGSANVAALTGKLTDTASVSKTKGKLTPEKVEEQQKLPKKSDIKTSEAVKATETPSKLQKSDSSEAKVEVGVQGNKSSKFSSDSSKDRPSEKISKLSASSQSKASPFGKDILKSAKDSVKRDNTPVEPVNKKPISPQAKQEETRKDIDKSCIVRSISEKSSDNKIRKNGSELATSPTTTEICQNKSTDVKKTADSNLSAFPDSKPAAGGTVNNSRQSAKITSSSVEGKTLENSETKDRIDATKDSGAEVSGGRSDQLETHVSTSDACVVEAKNFEEKGNFEDENRNDSYTAVSSTQANGGPPSTSSISDLLIPKNETASLIDSTSSLSPFQSDIAAANKSEEIQPVSGKDATTLQSPQEEARDLEVKNDNNEQSNSVTFSKSVSSSPPRPEFDNNVGPPDKQKTTVKDKDTFDAKDDIEKLHQLLNEKDESLSALNQQLSKMEEQIKTLENERDRLQEQSLQTQKDDMEKLLRELRDQLSKMEEQCSRLEKDNQALIDKLHIQEACVKQDQENRGKNSDNVVLEEDLEAAEQELEEVKEENKELQRHIMEMKNEMDEMYDHFREHDHDEFREIQKELDMTAKNCRILQFKLRKAERRNDQIEQDRIQYEEKLRRLQDQFDSQDAKDHIRLLEEELRMAKEVSVRLHDELDVVEDKRNKALEENKHLTELLEHTDKRQFRLEMEIDKLRDIVADLKQQLKEAKAGNNNNKDSTPDRKVLSSIYTRSID</sequence>
<keyword evidence="3" id="KW-1185">Reference proteome</keyword>
<feature type="compositionally biased region" description="Low complexity" evidence="1">
    <location>
        <begin position="622"/>
        <end position="634"/>
    </location>
</feature>
<dbReference type="PANTHER" id="PTHR15742:SF5">
    <property type="entry name" value="GIRDIN"/>
    <property type="match status" value="1"/>
</dbReference>
<dbReference type="PANTHER" id="PTHR15742">
    <property type="entry name" value="GIRDIN"/>
    <property type="match status" value="1"/>
</dbReference>
<evidence type="ECO:0000313" key="2">
    <source>
        <dbReference type="EMBL" id="CAG5134742.1"/>
    </source>
</evidence>
<feature type="region of interest" description="Disordered" evidence="1">
    <location>
        <begin position="580"/>
        <end position="660"/>
    </location>
</feature>
<feature type="compositionally biased region" description="Basic and acidic residues" evidence="1">
    <location>
        <begin position="358"/>
        <end position="372"/>
    </location>
</feature>
<dbReference type="EMBL" id="CAJHNH020007545">
    <property type="protein sequence ID" value="CAG5134742.1"/>
    <property type="molecule type" value="Genomic_DNA"/>
</dbReference>
<feature type="compositionally biased region" description="Basic and acidic residues" evidence="1">
    <location>
        <begin position="520"/>
        <end position="534"/>
    </location>
</feature>
<feature type="compositionally biased region" description="Polar residues" evidence="1">
    <location>
        <begin position="458"/>
        <end position="475"/>
    </location>
</feature>
<evidence type="ECO:0000256" key="1">
    <source>
        <dbReference type="SAM" id="MobiDB-lite"/>
    </source>
</evidence>
<dbReference type="Proteomes" id="UP000678393">
    <property type="component" value="Unassembled WGS sequence"/>
</dbReference>
<reference evidence="2" key="1">
    <citation type="submission" date="2021-04" db="EMBL/GenBank/DDBJ databases">
        <authorList>
            <consortium name="Molecular Ecology Group"/>
        </authorList>
    </citation>
    <scope>NUCLEOTIDE SEQUENCE</scope>
</reference>
<dbReference type="InterPro" id="IPR049885">
    <property type="entry name" value="MTCL1-3"/>
</dbReference>
<feature type="compositionally biased region" description="Basic and acidic residues" evidence="1">
    <location>
        <begin position="332"/>
        <end position="342"/>
    </location>
</feature>
<dbReference type="AlphaFoldDB" id="A0A8S4A380"/>
<feature type="compositionally biased region" description="Low complexity" evidence="1">
    <location>
        <begin position="343"/>
        <end position="353"/>
    </location>
</feature>
<feature type="compositionally biased region" description="Basic and acidic residues" evidence="1">
    <location>
        <begin position="139"/>
        <end position="150"/>
    </location>
</feature>
<feature type="region of interest" description="Disordered" evidence="1">
    <location>
        <begin position="77"/>
        <end position="559"/>
    </location>
</feature>